<evidence type="ECO:0000313" key="3">
    <source>
        <dbReference type="Proteomes" id="UP001213000"/>
    </source>
</evidence>
<comment type="caution">
    <text evidence="2">The sequence shown here is derived from an EMBL/GenBank/DDBJ whole genome shotgun (WGS) entry which is preliminary data.</text>
</comment>
<feature type="transmembrane region" description="Helical" evidence="1">
    <location>
        <begin position="151"/>
        <end position="173"/>
    </location>
</feature>
<evidence type="ECO:0000256" key="1">
    <source>
        <dbReference type="SAM" id="Phobius"/>
    </source>
</evidence>
<feature type="transmembrane region" description="Helical" evidence="1">
    <location>
        <begin position="115"/>
        <end position="139"/>
    </location>
</feature>
<reference evidence="2" key="1">
    <citation type="submission" date="2022-07" db="EMBL/GenBank/DDBJ databases">
        <title>Genome Sequence of Leucocoprinus birnbaumii.</title>
        <authorList>
            <person name="Buettner E."/>
        </authorList>
    </citation>
    <scope>NUCLEOTIDE SEQUENCE</scope>
    <source>
        <strain evidence="2">VT141</strain>
    </source>
</reference>
<proteinExistence type="predicted"/>
<keyword evidence="1" id="KW-1133">Transmembrane helix</keyword>
<evidence type="ECO:0000313" key="2">
    <source>
        <dbReference type="EMBL" id="KAJ3570728.1"/>
    </source>
</evidence>
<accession>A0AAD5YXD8</accession>
<sequence length="299" mass="33640">MDPVRGGANRLDARQGFENSVDLIGSMTLPGPFYGVVLSLRYCLCVCSLCQSRPRKPHLRRHVIFSLIHSTILVIGATIYLALLTRASQINYIDNKDYPGGPAAFKQEVLYSRPLYYMCITMSFILGVLTLVVQIWRLWVFWSGTRYARTIKILSIVLFSAFIASGTIGIIIWSLPENPLSPAASAVITIGTYALGFANTVFVTLLVSMHLIIVRRRHLKLMESAWSLVTIVLVSAKYNPVNTFFNQCEKLVRIIAYFLVFYRISRGTAWTPQTKHHMTSLCWNREIGSSSTQIVTGHV</sequence>
<dbReference type="AlphaFoldDB" id="A0AAD5YXD8"/>
<keyword evidence="1" id="KW-0472">Membrane</keyword>
<gene>
    <name evidence="2" type="ORF">NP233_g4218</name>
</gene>
<dbReference type="EMBL" id="JANIEX010000222">
    <property type="protein sequence ID" value="KAJ3570728.1"/>
    <property type="molecule type" value="Genomic_DNA"/>
</dbReference>
<feature type="transmembrane region" description="Helical" evidence="1">
    <location>
        <begin position="193"/>
        <end position="214"/>
    </location>
</feature>
<dbReference type="Proteomes" id="UP001213000">
    <property type="component" value="Unassembled WGS sequence"/>
</dbReference>
<protein>
    <submittedName>
        <fullName evidence="2">Uncharacterized protein</fullName>
    </submittedName>
</protein>
<name>A0AAD5YXD8_9AGAR</name>
<keyword evidence="3" id="KW-1185">Reference proteome</keyword>
<keyword evidence="1" id="KW-0812">Transmembrane</keyword>
<feature type="transmembrane region" description="Helical" evidence="1">
    <location>
        <begin position="63"/>
        <end position="83"/>
    </location>
</feature>
<organism evidence="2 3">
    <name type="scientific">Leucocoprinus birnbaumii</name>
    <dbReference type="NCBI Taxonomy" id="56174"/>
    <lineage>
        <taxon>Eukaryota</taxon>
        <taxon>Fungi</taxon>
        <taxon>Dikarya</taxon>
        <taxon>Basidiomycota</taxon>
        <taxon>Agaricomycotina</taxon>
        <taxon>Agaricomycetes</taxon>
        <taxon>Agaricomycetidae</taxon>
        <taxon>Agaricales</taxon>
        <taxon>Agaricineae</taxon>
        <taxon>Agaricaceae</taxon>
        <taxon>Leucocoprinus</taxon>
    </lineage>
</organism>